<proteinExistence type="inferred from homology"/>
<dbReference type="Gene3D" id="3.20.20.140">
    <property type="entry name" value="Metal-dependent hydrolases"/>
    <property type="match status" value="1"/>
</dbReference>
<dbReference type="Proteomes" id="UP000266889">
    <property type="component" value="Unassembled WGS sequence"/>
</dbReference>
<dbReference type="InterPro" id="IPR052350">
    <property type="entry name" value="Metallo-dep_Lactonases"/>
</dbReference>
<keyword evidence="4" id="KW-1185">Reference proteome</keyword>
<dbReference type="GO" id="GO:0016787">
    <property type="term" value="F:hydrolase activity"/>
    <property type="evidence" value="ECO:0007669"/>
    <property type="project" value="UniProtKB-KW"/>
</dbReference>
<dbReference type="EMBL" id="QGSY01000228">
    <property type="protein sequence ID" value="RQX07061.1"/>
    <property type="molecule type" value="Genomic_DNA"/>
</dbReference>
<comment type="caution">
    <text evidence="3">The sequence shown here is derived from an EMBL/GenBank/DDBJ whole genome shotgun (WGS) entry which is preliminary data.</text>
</comment>
<dbReference type="Pfam" id="PF04909">
    <property type="entry name" value="Amidohydro_2"/>
    <property type="match status" value="1"/>
</dbReference>
<protein>
    <submittedName>
        <fullName evidence="3">Amidohydrolase</fullName>
    </submittedName>
</protein>
<dbReference type="InterPro" id="IPR032466">
    <property type="entry name" value="Metal_Hydrolase"/>
</dbReference>
<dbReference type="AlphaFoldDB" id="A0A3N9X212"/>
<dbReference type="SUPFAM" id="SSF51556">
    <property type="entry name" value="Metallo-dependent hydrolases"/>
    <property type="match status" value="1"/>
</dbReference>
<evidence type="ECO:0000256" key="1">
    <source>
        <dbReference type="ARBA" id="ARBA00038310"/>
    </source>
</evidence>
<comment type="similarity">
    <text evidence="1">Belongs to the metallo-dependent hydrolases superfamily.</text>
</comment>
<dbReference type="PANTHER" id="PTHR43569">
    <property type="entry name" value="AMIDOHYDROLASE"/>
    <property type="match status" value="1"/>
</dbReference>
<reference evidence="3 4" key="1">
    <citation type="submission" date="2018-05" db="EMBL/GenBank/DDBJ databases">
        <title>Micromonospora from Atacama Desert.</title>
        <authorList>
            <person name="Carro L."/>
            <person name="Goodfellow M."/>
            <person name="Klenk H.-P."/>
        </authorList>
    </citation>
    <scope>NUCLEOTIDE SEQUENCE [LARGE SCALE GENOMIC DNA]</scope>
    <source>
        <strain evidence="3 4">LB32</strain>
    </source>
</reference>
<sequence length="298" mass="32461">MYVGGGVQPLPGARVLTVDAHHHLWENPPAYAWLDDDRMRSVRRPFTVAQWQAQLRSAQVDYSVLVEGGRCDEAESDDLLRWAAEAPQIAGVVLWADLTGPGLAARITRHLRRFGGERVVGVRAQIQAEPDPNYLDRPDVRHGLRVVAAAGLAFDLVVRVDQLPAAARAAAALPGVRFVLDHLGKPEIWAGAEGFNRWRGPLAALAELPNVTAKVSGLVTAADWDSWRAADLRPFVREAIVRFGPERLMFGSDWPVCLLAGSYGRIRAALHQVLPPLTEAASQAIFGGTAARVYQLAV</sequence>
<evidence type="ECO:0000259" key="2">
    <source>
        <dbReference type="Pfam" id="PF04909"/>
    </source>
</evidence>
<dbReference type="InterPro" id="IPR006680">
    <property type="entry name" value="Amidohydro-rel"/>
</dbReference>
<feature type="domain" description="Amidohydrolase-related" evidence="2">
    <location>
        <begin position="18"/>
        <end position="296"/>
    </location>
</feature>
<name>A0A3N9X212_9ACTN</name>
<keyword evidence="3" id="KW-0378">Hydrolase</keyword>
<dbReference type="OrthoDB" id="5450317at2"/>
<evidence type="ECO:0000313" key="3">
    <source>
        <dbReference type="EMBL" id="RQX07061.1"/>
    </source>
</evidence>
<gene>
    <name evidence="3" type="ORF">DLJ58_22575</name>
</gene>
<evidence type="ECO:0000313" key="4">
    <source>
        <dbReference type="Proteomes" id="UP000266889"/>
    </source>
</evidence>
<accession>A0A3N9X212</accession>
<dbReference type="PANTHER" id="PTHR43569:SF2">
    <property type="entry name" value="AMIDOHYDROLASE-RELATED DOMAIN-CONTAINING PROTEIN"/>
    <property type="match status" value="1"/>
</dbReference>
<organism evidence="3 4">
    <name type="scientific">Micromonospora arida</name>
    <dbReference type="NCBI Taxonomy" id="2203715"/>
    <lineage>
        <taxon>Bacteria</taxon>
        <taxon>Bacillati</taxon>
        <taxon>Actinomycetota</taxon>
        <taxon>Actinomycetes</taxon>
        <taxon>Micromonosporales</taxon>
        <taxon>Micromonosporaceae</taxon>
        <taxon>Micromonospora</taxon>
    </lineage>
</organism>